<dbReference type="Proteomes" id="UP000646827">
    <property type="component" value="Unassembled WGS sequence"/>
</dbReference>
<dbReference type="OrthoDB" id="2227717at2759"/>
<protein>
    <submittedName>
        <fullName evidence="2">Uncharacterized protein</fullName>
    </submittedName>
</protein>
<feature type="region of interest" description="Disordered" evidence="1">
    <location>
        <begin position="1"/>
        <end position="69"/>
    </location>
</feature>
<name>A0A8H7RV88_9FUNG</name>
<dbReference type="AlphaFoldDB" id="A0A8H7RV88"/>
<evidence type="ECO:0000256" key="1">
    <source>
        <dbReference type="SAM" id="MobiDB-lite"/>
    </source>
</evidence>
<keyword evidence="3" id="KW-1185">Reference proteome</keyword>
<accession>A0A8H7RV88</accession>
<reference evidence="2 3" key="1">
    <citation type="submission" date="2020-12" db="EMBL/GenBank/DDBJ databases">
        <title>Metabolic potential, ecology and presence of endohyphal bacteria is reflected in genomic diversity of Mucoromycotina.</title>
        <authorList>
            <person name="Muszewska A."/>
            <person name="Okrasinska A."/>
            <person name="Steczkiewicz K."/>
            <person name="Drgas O."/>
            <person name="Orlowska M."/>
            <person name="Perlinska-Lenart U."/>
            <person name="Aleksandrzak-Piekarczyk T."/>
            <person name="Szatraj K."/>
            <person name="Zielenkiewicz U."/>
            <person name="Pilsyk S."/>
            <person name="Malc E."/>
            <person name="Mieczkowski P."/>
            <person name="Kruszewska J.S."/>
            <person name="Biernat P."/>
            <person name="Pawlowska J."/>
        </authorList>
    </citation>
    <scope>NUCLEOTIDE SEQUENCE [LARGE SCALE GENOMIC DNA]</scope>
    <source>
        <strain evidence="2 3">CBS 142.35</strain>
    </source>
</reference>
<gene>
    <name evidence="2" type="ORF">INT45_012692</name>
</gene>
<evidence type="ECO:0000313" key="2">
    <source>
        <dbReference type="EMBL" id="KAG2217233.1"/>
    </source>
</evidence>
<evidence type="ECO:0000313" key="3">
    <source>
        <dbReference type="Proteomes" id="UP000646827"/>
    </source>
</evidence>
<comment type="caution">
    <text evidence="2">The sequence shown here is derived from an EMBL/GenBank/DDBJ whole genome shotgun (WGS) entry which is preliminary data.</text>
</comment>
<dbReference type="EMBL" id="JAEPRB010000315">
    <property type="protein sequence ID" value="KAG2217233.1"/>
    <property type="molecule type" value="Genomic_DNA"/>
</dbReference>
<organism evidence="2 3">
    <name type="scientific">Circinella minor</name>
    <dbReference type="NCBI Taxonomy" id="1195481"/>
    <lineage>
        <taxon>Eukaryota</taxon>
        <taxon>Fungi</taxon>
        <taxon>Fungi incertae sedis</taxon>
        <taxon>Mucoromycota</taxon>
        <taxon>Mucoromycotina</taxon>
        <taxon>Mucoromycetes</taxon>
        <taxon>Mucorales</taxon>
        <taxon>Lichtheimiaceae</taxon>
        <taxon>Circinella</taxon>
    </lineage>
</organism>
<dbReference type="SUPFAM" id="SSF52047">
    <property type="entry name" value="RNI-like"/>
    <property type="match status" value="1"/>
</dbReference>
<dbReference type="InterPro" id="IPR032675">
    <property type="entry name" value="LRR_dom_sf"/>
</dbReference>
<feature type="compositionally biased region" description="Low complexity" evidence="1">
    <location>
        <begin position="11"/>
        <end position="27"/>
    </location>
</feature>
<feature type="compositionally biased region" description="Polar residues" evidence="1">
    <location>
        <begin position="38"/>
        <end position="48"/>
    </location>
</feature>
<proteinExistence type="predicted"/>
<sequence length="584" mass="67615">MNTQHKNARTQQQQQEQKENSLVSVDSNNDKNDDSNKPFSINSQITNRQQEEKLSNENNLSQHSRHQQQNHQLIIINNNENSDNHQYNVTFTPTTSQTDTSIRRQQKHQVCQNDEIKIDPIKCTAYGIAAHIFSYIMNQKDGLTAMTVSKQWMEKVPTLTLEIWNTIKLTGSRNAVENTLLHRCLGLHVQKLIISQFYQQNDLFQIMEIAQRNNCINQIKLEFDQCKVDDYEIFFPRLVPLAQKATYLRLQNYDGVVSILSITAMCASIQEIKITFDQVSTVPKPLPTIVYFPSNTNNMFNLTTISMITNVEPRLGSYNQQQQRINYDGQDLAFVINQSPYLENVLLSCTGDNIDSNVINAIAKLNFIQILLLSYDRKPNYKDGGLYSLLSKHVTNSITRTSHLRVLILNIVDDTILELVSRIRSLWVLELTNEFNLATSDGLRQFAKNLSCYAPSLDTLELRMFDLRQPDGILNHYFTSIPRLTRVDFTDCYVDRKSYKEFLDHAPSLMYVSLPVYNVYHREAQSVNRLKDTPSDRRPPLYLFHLDELNMIPTELKMNEKWNPYVVILNNGSNQLTRLQAHFC</sequence>
<dbReference type="Gene3D" id="3.80.10.10">
    <property type="entry name" value="Ribonuclease Inhibitor"/>
    <property type="match status" value="1"/>
</dbReference>